<reference evidence="1 2" key="1">
    <citation type="submission" date="2014-09" db="EMBL/GenBank/DDBJ databases">
        <title>Vibrio maritimus JCM 19235. (C45) whole genome shotgun sequence.</title>
        <authorList>
            <person name="Sawabe T."/>
            <person name="Meirelles P."/>
            <person name="Nakanishi M."/>
            <person name="Sayaka M."/>
            <person name="Hattori M."/>
            <person name="Ohkuma M."/>
        </authorList>
    </citation>
    <scope>NUCLEOTIDE SEQUENCE [LARGE SCALE GENOMIC DNA]</scope>
    <source>
        <strain evidence="2">JCM19235</strain>
    </source>
</reference>
<organism evidence="1 2">
    <name type="scientific">Vibrio maritimus</name>
    <dbReference type="NCBI Taxonomy" id="990268"/>
    <lineage>
        <taxon>Bacteria</taxon>
        <taxon>Pseudomonadati</taxon>
        <taxon>Pseudomonadota</taxon>
        <taxon>Gammaproteobacteria</taxon>
        <taxon>Vibrionales</taxon>
        <taxon>Vibrionaceae</taxon>
        <taxon>Vibrio</taxon>
    </lineage>
</organism>
<protein>
    <submittedName>
        <fullName evidence="1">Uncharacterized protein</fullName>
    </submittedName>
</protein>
<comment type="caution">
    <text evidence="1">The sequence shown here is derived from an EMBL/GenBank/DDBJ whole genome shotgun (WGS) entry which is preliminary data.</text>
</comment>
<dbReference type="Proteomes" id="UP000029228">
    <property type="component" value="Unassembled WGS sequence"/>
</dbReference>
<evidence type="ECO:0000313" key="2">
    <source>
        <dbReference type="Proteomes" id="UP000029228"/>
    </source>
</evidence>
<proteinExistence type="predicted"/>
<keyword evidence="2" id="KW-1185">Reference proteome</keyword>
<name>A0A090RR57_9VIBR</name>
<dbReference type="EMBL" id="BBMR01000002">
    <property type="protein sequence ID" value="GAL17771.1"/>
    <property type="molecule type" value="Genomic_DNA"/>
</dbReference>
<dbReference type="STRING" id="990268.JCM19235_6324"/>
<gene>
    <name evidence="1" type="ORF">JCM19235_6324</name>
</gene>
<sequence length="44" mass="5289">MLDYNVRCQLVDMFIDDLEQSNVERSDIEEALYQPTLQSRHLLF</sequence>
<dbReference type="AlphaFoldDB" id="A0A090RR57"/>
<evidence type="ECO:0000313" key="1">
    <source>
        <dbReference type="EMBL" id="GAL17771.1"/>
    </source>
</evidence>
<accession>A0A090RR57</accession>